<dbReference type="RefSeq" id="XP_030380293.1">
    <property type="nucleotide sequence ID" value="XM_030524433.1"/>
</dbReference>
<evidence type="ECO:0000256" key="2">
    <source>
        <dbReference type="ARBA" id="ARBA00005748"/>
    </source>
</evidence>
<keyword evidence="3 9" id="KW-0812">Transmembrane</keyword>
<accession>A0A6J2TYS8</accession>
<feature type="signal peptide" evidence="10">
    <location>
        <begin position="1"/>
        <end position="22"/>
    </location>
</feature>
<evidence type="ECO:0000256" key="6">
    <source>
        <dbReference type="ARBA" id="ARBA00023136"/>
    </source>
</evidence>
<dbReference type="GeneID" id="115628358"/>
<feature type="transmembrane region" description="Helical" evidence="9">
    <location>
        <begin position="229"/>
        <end position="247"/>
    </location>
</feature>
<proteinExistence type="inferred from homology"/>
<feature type="transmembrane region" description="Helical" evidence="9">
    <location>
        <begin position="166"/>
        <end position="185"/>
    </location>
</feature>
<comment type="subcellular location">
    <subcellularLocation>
        <location evidence="1">Nucleus inner membrane</location>
        <topology evidence="1">Multi-pass membrane protein</topology>
        <orientation evidence="1">Nucleoplasmic side</orientation>
    </subcellularLocation>
</comment>
<name>A0A6J2TYS8_DROLE</name>
<keyword evidence="6 9" id="KW-0472">Membrane</keyword>
<feature type="chain" id="PRO_5027081357" evidence="10">
    <location>
        <begin position="23"/>
        <end position="428"/>
    </location>
</feature>
<comment type="similarity">
    <text evidence="2">Belongs to the NEMP family.</text>
</comment>
<evidence type="ECO:0000256" key="3">
    <source>
        <dbReference type="ARBA" id="ARBA00022692"/>
    </source>
</evidence>
<evidence type="ECO:0000256" key="10">
    <source>
        <dbReference type="SAM" id="SignalP"/>
    </source>
</evidence>
<evidence type="ECO:0000256" key="9">
    <source>
        <dbReference type="SAM" id="Phobius"/>
    </source>
</evidence>
<keyword evidence="7" id="KW-0539">Nucleus</keyword>
<evidence type="ECO:0000256" key="5">
    <source>
        <dbReference type="ARBA" id="ARBA00022989"/>
    </source>
</evidence>
<protein>
    <submittedName>
        <fullName evidence="12">Nuclear envelope integral membrane protein 1-like</fullName>
    </submittedName>
</protein>
<evidence type="ECO:0000313" key="12">
    <source>
        <dbReference type="RefSeq" id="XP_030380293.1"/>
    </source>
</evidence>
<dbReference type="Pfam" id="PF10225">
    <property type="entry name" value="NEMP"/>
    <property type="match status" value="1"/>
</dbReference>
<keyword evidence="11" id="KW-1185">Reference proteome</keyword>
<keyword evidence="5 9" id="KW-1133">Transmembrane helix</keyword>
<evidence type="ECO:0000256" key="7">
    <source>
        <dbReference type="ARBA" id="ARBA00023242"/>
    </source>
</evidence>
<evidence type="ECO:0000256" key="4">
    <source>
        <dbReference type="ARBA" id="ARBA00022729"/>
    </source>
</evidence>
<evidence type="ECO:0000313" key="11">
    <source>
        <dbReference type="Proteomes" id="UP000504634"/>
    </source>
</evidence>
<dbReference type="PANTHER" id="PTHR13598">
    <property type="entry name" value="AT07567P-RELATED"/>
    <property type="match status" value="1"/>
</dbReference>
<reference evidence="12" key="1">
    <citation type="submission" date="2025-08" db="UniProtKB">
        <authorList>
            <consortium name="RefSeq"/>
        </authorList>
    </citation>
    <scope>IDENTIFICATION</scope>
    <source>
        <strain evidence="12">11010-0011.00</strain>
        <tissue evidence="12">Whole body</tissue>
    </source>
</reference>
<dbReference type="GO" id="GO:0005637">
    <property type="term" value="C:nuclear inner membrane"/>
    <property type="evidence" value="ECO:0007669"/>
    <property type="project" value="UniProtKB-SubCell"/>
</dbReference>
<dbReference type="InterPro" id="IPR019358">
    <property type="entry name" value="NEMP_fam"/>
</dbReference>
<organism evidence="11 12">
    <name type="scientific">Drosophila lebanonensis</name>
    <name type="common">Fruit fly</name>
    <name type="synonym">Scaptodrosophila lebanonensis</name>
    <dbReference type="NCBI Taxonomy" id="7225"/>
    <lineage>
        <taxon>Eukaryota</taxon>
        <taxon>Metazoa</taxon>
        <taxon>Ecdysozoa</taxon>
        <taxon>Arthropoda</taxon>
        <taxon>Hexapoda</taxon>
        <taxon>Insecta</taxon>
        <taxon>Pterygota</taxon>
        <taxon>Neoptera</taxon>
        <taxon>Endopterygota</taxon>
        <taxon>Diptera</taxon>
        <taxon>Brachycera</taxon>
        <taxon>Muscomorpha</taxon>
        <taxon>Ephydroidea</taxon>
        <taxon>Drosophilidae</taxon>
        <taxon>Scaptodrosophila</taxon>
    </lineage>
</organism>
<keyword evidence="4 10" id="KW-0732">Signal</keyword>
<dbReference type="Proteomes" id="UP000504634">
    <property type="component" value="Unplaced"/>
</dbReference>
<evidence type="ECO:0000256" key="8">
    <source>
        <dbReference type="SAM" id="MobiDB-lite"/>
    </source>
</evidence>
<feature type="region of interest" description="Disordered" evidence="8">
    <location>
        <begin position="404"/>
        <end position="428"/>
    </location>
</feature>
<sequence length="428" mass="49692">MPAKVNIQVLVVIMAFVPLSFASSIMNTVYLNPGASIEVEGRRYGTDTLRTYCYIGKPFSLLDMFETMELIVNIQNSEYTEYGGRTPEEVLKHFNEMDSVKRFNLFSEKHPRMQISPNEQHCVGVETKEPYKVELKHIRFDLFRLKQLIVGIIIVCSASRLAKNTIFYYIAGMVLGICASLVVIITITAKLLPRHPLMYGVLIGGWTIGFYILKQLMDNMRLILVNYSHYLLGYIAFTGFTSLLICYRIGPPRNPRSQNIVKWVLQASGAALVYFSNWHTRVTIAILVLTFMGDYVPLSGIFYLKKKYRRRFPPKRRLLSVDEYNQQSLDETTRSLAELREYVNSPNCQQWNLMRRLRNPMQFANFANGEPHLDEEEIEDYSRTIEEEFDLADDVDDEYFQMHSTPQHQQHDGEYNGNDDQNIDIKYN</sequence>
<feature type="transmembrane region" description="Helical" evidence="9">
    <location>
        <begin position="197"/>
        <end position="217"/>
    </location>
</feature>
<dbReference type="OrthoDB" id="509138at2759"/>
<evidence type="ECO:0000256" key="1">
    <source>
        <dbReference type="ARBA" id="ARBA00004575"/>
    </source>
</evidence>
<gene>
    <name evidence="12" type="primary">LOC115628358</name>
</gene>
<feature type="transmembrane region" description="Helical" evidence="9">
    <location>
        <begin position="282"/>
        <end position="304"/>
    </location>
</feature>
<dbReference type="AlphaFoldDB" id="A0A6J2TYS8"/>
<dbReference type="PANTHER" id="PTHR13598:SF1">
    <property type="entry name" value="AT07567P-RELATED"/>
    <property type="match status" value="1"/>
</dbReference>